<evidence type="ECO:0008006" key="3">
    <source>
        <dbReference type="Google" id="ProtNLM"/>
    </source>
</evidence>
<comment type="caution">
    <text evidence="1">The sequence shown here is derived from an EMBL/GenBank/DDBJ whole genome shotgun (WGS) entry which is preliminary data.</text>
</comment>
<dbReference type="RefSeq" id="WP_182984583.1">
    <property type="nucleotide sequence ID" value="NZ_JABEQD010000001.1"/>
</dbReference>
<proteinExistence type="predicted"/>
<sequence>MESMVKTWIGQSLHERFDHVVEEPVPEAFMRFLDGMESDNEICSAVAE</sequence>
<keyword evidence="2" id="KW-1185">Reference proteome</keyword>
<dbReference type="EMBL" id="JABEQD010000001">
    <property type="protein sequence ID" value="MBB2166860.1"/>
    <property type="molecule type" value="Genomic_DNA"/>
</dbReference>
<accession>A0A7W4NXR7</accession>
<dbReference type="Proteomes" id="UP000559860">
    <property type="component" value="Unassembled WGS sequence"/>
</dbReference>
<evidence type="ECO:0000313" key="2">
    <source>
        <dbReference type="Proteomes" id="UP000559860"/>
    </source>
</evidence>
<name>A0A7W4NXR7_9PROT</name>
<protein>
    <recommendedName>
        <fullName evidence="3">Anti-sigma factor NepR domain-containing protein</fullName>
    </recommendedName>
</protein>
<reference evidence="1 2" key="1">
    <citation type="submission" date="2020-04" db="EMBL/GenBank/DDBJ databases">
        <title>Description of novel Gluconacetobacter.</title>
        <authorList>
            <person name="Sombolestani A."/>
        </authorList>
    </citation>
    <scope>NUCLEOTIDE SEQUENCE [LARGE SCALE GENOMIC DNA]</scope>
    <source>
        <strain evidence="1 2">LMG 27801</strain>
    </source>
</reference>
<organism evidence="1 2">
    <name type="scientific">Gluconacetobacter aggeris</name>
    <dbReference type="NCBI Taxonomy" id="1286186"/>
    <lineage>
        <taxon>Bacteria</taxon>
        <taxon>Pseudomonadati</taxon>
        <taxon>Pseudomonadota</taxon>
        <taxon>Alphaproteobacteria</taxon>
        <taxon>Acetobacterales</taxon>
        <taxon>Acetobacteraceae</taxon>
        <taxon>Gluconacetobacter</taxon>
    </lineage>
</organism>
<dbReference type="AlphaFoldDB" id="A0A7W4NXR7"/>
<gene>
    <name evidence="1" type="ORF">HLH36_00555</name>
</gene>
<evidence type="ECO:0000313" key="1">
    <source>
        <dbReference type="EMBL" id="MBB2166860.1"/>
    </source>
</evidence>